<protein>
    <submittedName>
        <fullName evidence="6">Cytochrome C</fullName>
    </submittedName>
</protein>
<evidence type="ECO:0000259" key="4">
    <source>
        <dbReference type="Pfam" id="PF07587"/>
    </source>
</evidence>
<feature type="domain" description="DUF1549" evidence="3">
    <location>
        <begin position="153"/>
        <end position="362"/>
    </location>
</feature>
<gene>
    <name evidence="6" type="ORF">FRUB_00248</name>
</gene>
<dbReference type="InterPro" id="IPR022655">
    <property type="entry name" value="DUF1553"/>
</dbReference>
<feature type="signal peptide" evidence="2">
    <location>
        <begin position="1"/>
        <end position="20"/>
    </location>
</feature>
<evidence type="ECO:0000256" key="1">
    <source>
        <dbReference type="SAM" id="Coils"/>
    </source>
</evidence>
<dbReference type="Proteomes" id="UP000214646">
    <property type="component" value="Unassembled WGS sequence"/>
</dbReference>
<feature type="domain" description="Cytochrome C Planctomycete-type" evidence="5">
    <location>
        <begin position="42"/>
        <end position="91"/>
    </location>
</feature>
<feature type="chain" id="PRO_5012804702" evidence="2">
    <location>
        <begin position="21"/>
        <end position="998"/>
    </location>
</feature>
<sequence length="998" mass="108785">MIRSRTAAVLFLLFASHAAAADPPVNKPDFDRDVAPLLAQHCLGCHSGAKPRGDLDLSHKTSAFADDVIVPGKLAAGKLWQQIAADKMPPKKPLPAADRATLRKWIESGAAWGTDPVDPLRYTTTTRAGTDWWSLKPIQRPTAPANSTWGRNPIDALVLAKMKKSGLTPSPEADRRTLARRLYFDLTGLPPSAEEIEAFAKDKAPDAYEKLVDKLLASPHYGERWARHWLDVVRFGETHGFERNEERPTAWHYRDWVIRALNADLPYDEFARLQLAGDVLHPDDPDAVKASGYLVAGVHNTVLGTLEIARQAARQDEIEDLVGNIGQTFVGLTAQCARCHDHKFDPISSRDYYRLAASISGVTHGERTLPNAAAKELVAKAEAEVSRLTQALDDLEQPVRRAILAERIKGAGADQLPLAPSPVAAWDFRGQGGMRETGPKMTLAGAAAYTPAGLKLDGKTAVARSTPLPHDLREKTLEAWVRLDNLNQRGGAAISLETPDGLTFDAIVFGEQEPRRWMAGSNFFLRTSSFKGDNEPDADHEPVHLAMTYAVDGTITGYRSGKPYGVSYKSSGPQVFKAGQYIVTLGLRHDPFDAKKLLAGTILAARVYDRALTAKEVAASAAGRSHVTEDDLTAALSAEKRAERTRLRAALTAATAAVDRAKAEAGKKIYATVPMQPPITRVLVRGQVTEPAETVRPGALAALTHVSSDFGLVENAPEAERRVKLAAWVTDRANPLFARVIVNRLWHHHFGTGIVETPNDFGFNGGKPSHPELLDWLASELVARDYHLKAMHRLIVTSAAYRQSSAPRKECLAIDADSRLVWRKKPQRLEAEAIRDAMLATAGLLNRTVGGRGFNDYRVSGGAGTIYYDPEDPVGPEFHRRSIYRFVPRGGNPGLLEAFDCPDPAGSAPRRASTTTPLQALALWNGPFALRMAGAFAARVTSDVPDGIDNQVGRAYQIAFQREPDADETAAARALVEKHGLRALCRALLNANEFVIVE</sequence>
<comment type="caution">
    <text evidence="6">The sequence shown here is derived from an EMBL/GenBank/DDBJ whole genome shotgun (WGS) entry which is preliminary data.</text>
</comment>
<organism evidence="6 7">
    <name type="scientific">Fimbriiglobus ruber</name>
    <dbReference type="NCBI Taxonomy" id="1908690"/>
    <lineage>
        <taxon>Bacteria</taxon>
        <taxon>Pseudomonadati</taxon>
        <taxon>Planctomycetota</taxon>
        <taxon>Planctomycetia</taxon>
        <taxon>Gemmatales</taxon>
        <taxon>Gemmataceae</taxon>
        <taxon>Fimbriiglobus</taxon>
    </lineage>
</organism>
<accession>A0A225EAY7</accession>
<dbReference type="OrthoDB" id="127107at2"/>
<dbReference type="Pfam" id="PF07587">
    <property type="entry name" value="PSD1"/>
    <property type="match status" value="1"/>
</dbReference>
<dbReference type="SUPFAM" id="SSF49899">
    <property type="entry name" value="Concanavalin A-like lectins/glucanases"/>
    <property type="match status" value="1"/>
</dbReference>
<dbReference type="Gene3D" id="2.60.120.200">
    <property type="match status" value="1"/>
</dbReference>
<dbReference type="Pfam" id="PF13385">
    <property type="entry name" value="Laminin_G_3"/>
    <property type="match status" value="1"/>
</dbReference>
<evidence type="ECO:0000259" key="5">
    <source>
        <dbReference type="Pfam" id="PF07635"/>
    </source>
</evidence>
<dbReference type="PANTHER" id="PTHR35889">
    <property type="entry name" value="CYCLOINULO-OLIGOSACCHARIDE FRUCTANOTRANSFERASE-RELATED"/>
    <property type="match status" value="1"/>
</dbReference>
<evidence type="ECO:0000313" key="7">
    <source>
        <dbReference type="Proteomes" id="UP000214646"/>
    </source>
</evidence>
<keyword evidence="1" id="KW-0175">Coiled coil</keyword>
<evidence type="ECO:0000259" key="3">
    <source>
        <dbReference type="Pfam" id="PF07583"/>
    </source>
</evidence>
<dbReference type="AlphaFoldDB" id="A0A225EAY7"/>
<reference evidence="7" key="1">
    <citation type="submission" date="2017-06" db="EMBL/GenBank/DDBJ databases">
        <title>Genome analysis of Fimbriiglobus ruber SP5, the first member of the order Planctomycetales with confirmed chitinolytic capability.</title>
        <authorList>
            <person name="Ravin N.V."/>
            <person name="Rakitin A.L."/>
            <person name="Ivanova A.A."/>
            <person name="Beletsky A.V."/>
            <person name="Kulichevskaya I.S."/>
            <person name="Mardanov A.V."/>
            <person name="Dedysh S.N."/>
        </authorList>
    </citation>
    <scope>NUCLEOTIDE SEQUENCE [LARGE SCALE GENOMIC DNA]</scope>
    <source>
        <strain evidence="7">SP5</strain>
    </source>
</reference>
<keyword evidence="7" id="KW-1185">Reference proteome</keyword>
<dbReference type="RefSeq" id="WP_088251764.1">
    <property type="nucleotide sequence ID" value="NZ_NIDE01000001.1"/>
</dbReference>
<dbReference type="EMBL" id="NIDE01000001">
    <property type="protein sequence ID" value="OWK46549.1"/>
    <property type="molecule type" value="Genomic_DNA"/>
</dbReference>
<dbReference type="InterPro" id="IPR011429">
    <property type="entry name" value="Cyt_c_Planctomycete-type"/>
</dbReference>
<dbReference type="InterPro" id="IPR013320">
    <property type="entry name" value="ConA-like_dom_sf"/>
</dbReference>
<evidence type="ECO:0000313" key="6">
    <source>
        <dbReference type="EMBL" id="OWK46549.1"/>
    </source>
</evidence>
<dbReference type="InterPro" id="IPR011444">
    <property type="entry name" value="DUF1549"/>
</dbReference>
<dbReference type="Pfam" id="PF07635">
    <property type="entry name" value="PSCyt1"/>
    <property type="match status" value="1"/>
</dbReference>
<dbReference type="PANTHER" id="PTHR35889:SF3">
    <property type="entry name" value="F-BOX DOMAIN-CONTAINING PROTEIN"/>
    <property type="match status" value="1"/>
</dbReference>
<keyword evidence="2" id="KW-0732">Signal</keyword>
<evidence type="ECO:0000256" key="2">
    <source>
        <dbReference type="SAM" id="SignalP"/>
    </source>
</evidence>
<name>A0A225EAY7_9BACT</name>
<proteinExistence type="predicted"/>
<feature type="coiled-coil region" evidence="1">
    <location>
        <begin position="371"/>
        <end position="398"/>
    </location>
</feature>
<feature type="domain" description="DUF1553" evidence="4">
    <location>
        <begin position="721"/>
        <end position="975"/>
    </location>
</feature>
<dbReference type="Pfam" id="PF07583">
    <property type="entry name" value="PSCyt2"/>
    <property type="match status" value="1"/>
</dbReference>